<dbReference type="InterPro" id="IPR033738">
    <property type="entry name" value="AsnB_N"/>
</dbReference>
<dbReference type="GO" id="GO:0006529">
    <property type="term" value="P:asparagine biosynthetic process"/>
    <property type="evidence" value="ECO:0007669"/>
    <property type="project" value="UniProtKB-KW"/>
</dbReference>
<organism evidence="12 13">
    <name type="scientific">Candidatus Jorgensenbacteria bacterium GWA1_54_12</name>
    <dbReference type="NCBI Taxonomy" id="1798468"/>
    <lineage>
        <taxon>Bacteria</taxon>
        <taxon>Candidatus Joergenseniibacteriota</taxon>
    </lineage>
</organism>
<dbReference type="PANTHER" id="PTHR43284">
    <property type="entry name" value="ASPARAGINE SYNTHETASE (GLUTAMINE-HYDROLYZING)"/>
    <property type="match status" value="1"/>
</dbReference>
<dbReference type="PIRSF" id="PIRSF001589">
    <property type="entry name" value="Asn_synthetase_glu-h"/>
    <property type="match status" value="1"/>
</dbReference>
<comment type="pathway">
    <text evidence="1">Amino-acid biosynthesis; L-asparagine biosynthesis; L-asparagine from L-aspartate (L-Gln route): step 1/1.</text>
</comment>
<feature type="binding site" evidence="9">
    <location>
        <position position="101"/>
    </location>
    <ligand>
        <name>L-glutamine</name>
        <dbReference type="ChEBI" id="CHEBI:58359"/>
    </ligand>
</feature>
<dbReference type="NCBIfam" id="TIGR01536">
    <property type="entry name" value="asn_synth_AEB"/>
    <property type="match status" value="1"/>
</dbReference>
<feature type="binding site" evidence="9">
    <location>
        <position position="291"/>
    </location>
    <ligand>
        <name>ATP</name>
        <dbReference type="ChEBI" id="CHEBI:30616"/>
    </ligand>
</feature>
<reference evidence="12 13" key="1">
    <citation type="journal article" date="2016" name="Nat. Commun.">
        <title>Thousands of microbial genomes shed light on interconnected biogeochemical processes in an aquifer system.</title>
        <authorList>
            <person name="Anantharaman K."/>
            <person name="Brown C.T."/>
            <person name="Hug L.A."/>
            <person name="Sharon I."/>
            <person name="Castelle C.J."/>
            <person name="Probst A.J."/>
            <person name="Thomas B.C."/>
            <person name="Singh A."/>
            <person name="Wilkins M.J."/>
            <person name="Karaoz U."/>
            <person name="Brodie E.L."/>
            <person name="Williams K.H."/>
            <person name="Hubbard S.S."/>
            <person name="Banfield J.F."/>
        </authorList>
    </citation>
    <scope>NUCLEOTIDE SEQUENCE [LARGE SCALE GENOMIC DNA]</scope>
</reference>
<dbReference type="EC" id="6.3.5.4" evidence="3"/>
<keyword evidence="8" id="KW-0061">Asparagine biosynthesis</keyword>
<comment type="catalytic activity">
    <reaction evidence="7">
        <text>L-aspartate + L-glutamine + ATP + H2O = L-asparagine + L-glutamate + AMP + diphosphate + H(+)</text>
        <dbReference type="Rhea" id="RHEA:12228"/>
        <dbReference type="ChEBI" id="CHEBI:15377"/>
        <dbReference type="ChEBI" id="CHEBI:15378"/>
        <dbReference type="ChEBI" id="CHEBI:29985"/>
        <dbReference type="ChEBI" id="CHEBI:29991"/>
        <dbReference type="ChEBI" id="CHEBI:30616"/>
        <dbReference type="ChEBI" id="CHEBI:33019"/>
        <dbReference type="ChEBI" id="CHEBI:58048"/>
        <dbReference type="ChEBI" id="CHEBI:58359"/>
        <dbReference type="ChEBI" id="CHEBI:456215"/>
        <dbReference type="EC" id="6.3.5.4"/>
    </reaction>
</comment>
<dbReference type="GO" id="GO:0005524">
    <property type="term" value="F:ATP binding"/>
    <property type="evidence" value="ECO:0007669"/>
    <property type="project" value="UniProtKB-KW"/>
</dbReference>
<evidence type="ECO:0000256" key="4">
    <source>
        <dbReference type="ARBA" id="ARBA00022741"/>
    </source>
</evidence>
<keyword evidence="8" id="KW-0028">Amino-acid biosynthesis</keyword>
<dbReference type="InterPro" id="IPR001962">
    <property type="entry name" value="Asn_synthase"/>
</dbReference>
<dbReference type="InterPro" id="IPR006426">
    <property type="entry name" value="Asn_synth_AEB"/>
</dbReference>
<gene>
    <name evidence="12" type="ORF">A2110_00130</name>
</gene>
<comment type="caution">
    <text evidence="12">The sequence shown here is derived from an EMBL/GenBank/DDBJ whole genome shotgun (WGS) entry which is preliminary data.</text>
</comment>
<proteinExistence type="inferred from homology"/>
<dbReference type="Proteomes" id="UP000176273">
    <property type="component" value="Unassembled WGS sequence"/>
</dbReference>
<evidence type="ECO:0000256" key="9">
    <source>
        <dbReference type="PIRSR" id="PIRSR001589-2"/>
    </source>
</evidence>
<dbReference type="InterPro" id="IPR014729">
    <property type="entry name" value="Rossmann-like_a/b/a_fold"/>
</dbReference>
<evidence type="ECO:0000256" key="3">
    <source>
        <dbReference type="ARBA" id="ARBA00012737"/>
    </source>
</evidence>
<evidence type="ECO:0000256" key="5">
    <source>
        <dbReference type="ARBA" id="ARBA00022840"/>
    </source>
</evidence>
<evidence type="ECO:0000256" key="8">
    <source>
        <dbReference type="PIRSR" id="PIRSR001589-1"/>
    </source>
</evidence>
<dbReference type="InterPro" id="IPR029055">
    <property type="entry name" value="Ntn_hydrolases_N"/>
</dbReference>
<accession>A0A1F6BIG0</accession>
<keyword evidence="6 8" id="KW-0315">Glutamine amidotransferase</keyword>
<keyword evidence="5 9" id="KW-0067">ATP-binding</keyword>
<evidence type="ECO:0000256" key="1">
    <source>
        <dbReference type="ARBA" id="ARBA00005187"/>
    </source>
</evidence>
<sequence length="627" mass="70869">MCGIAGLYRFADSRPVRREDVDAMRDTLMYRGPDAAGTYMSPDGRVGLGSRRLKIIDLSEAGAQPMTSGALHIVYNGEIYNFKELRAEFEKKGHRFASQSDTEVILAAYEEYGTECVKRFNGMFAFVIWDDVKKLLFAARDHVGIKPFYYAVQNGSFYFGSEIKAILAHPAFQKRFAKENASYYLTFASLPAPHTLFEDVHKLPAGHTLIIEEGKAPVIAPYWSPLDGEYQKDASEEQYAEEVLKILTDSIRGQMVSDVPFGCFLSGGIDSSVNAALMSRALGAPVETFSVAAAGYGEKYDELRYARQVADTLGSHRHELVVGHEALMRFLPVYANHFDDPNGDPITFLVYYLSELIKKSGVTVAQVGEGADELFVGYEATLRATRLYERVWRHAARLPEFLKRLPHMLLKNEYARRFAQGEEPYWGHAIAFTPTDKELLLTPAYRKTLAPGHEYAVLAPFYKEADAHGLDALARMSYVDIKHRIPEFLLQRVDRMAMAHSVEARVPFLDKRLVELAFRIPERVKVKDGELKHVLKRAVQGIVPDEILRRKKQGFGAPFPEWLAKPETAAPLLKTIENSGLREEGILNGDRVRKLRRPFEIWTVLTLSLWHDRWIRASEGARASVQE</sequence>
<evidence type="ECO:0000313" key="12">
    <source>
        <dbReference type="EMBL" id="OGG36729.1"/>
    </source>
</evidence>
<feature type="site" description="Important for beta-aspartyl-AMP intermediate formation" evidence="10">
    <location>
        <position position="369"/>
    </location>
</feature>
<keyword evidence="4 9" id="KW-0547">Nucleotide-binding</keyword>
<name>A0A1F6BIG0_9BACT</name>
<dbReference type="GO" id="GO:0005829">
    <property type="term" value="C:cytosol"/>
    <property type="evidence" value="ECO:0007669"/>
    <property type="project" value="TreeGrafter"/>
</dbReference>
<evidence type="ECO:0000259" key="11">
    <source>
        <dbReference type="PROSITE" id="PS51278"/>
    </source>
</evidence>
<evidence type="ECO:0000256" key="2">
    <source>
        <dbReference type="ARBA" id="ARBA00005752"/>
    </source>
</evidence>
<dbReference type="GO" id="GO:0004066">
    <property type="term" value="F:asparagine synthase (glutamine-hydrolyzing) activity"/>
    <property type="evidence" value="ECO:0007669"/>
    <property type="project" value="UniProtKB-EC"/>
</dbReference>
<dbReference type="EMBL" id="MFKH01000017">
    <property type="protein sequence ID" value="OGG36729.1"/>
    <property type="molecule type" value="Genomic_DNA"/>
</dbReference>
<dbReference type="InterPro" id="IPR017932">
    <property type="entry name" value="GATase_2_dom"/>
</dbReference>
<dbReference type="InterPro" id="IPR051786">
    <property type="entry name" value="ASN_synthetase/amidase"/>
</dbReference>
<dbReference type="STRING" id="1798468.A2110_00130"/>
<dbReference type="AlphaFoldDB" id="A0A1F6BIG0"/>
<protein>
    <recommendedName>
        <fullName evidence="3">asparagine synthase (glutamine-hydrolyzing)</fullName>
        <ecNumber evidence="3">6.3.5.4</ecNumber>
    </recommendedName>
</protein>
<dbReference type="Gene3D" id="3.60.20.10">
    <property type="entry name" value="Glutamine Phosphoribosylpyrophosphate, subunit 1, domain 1"/>
    <property type="match status" value="1"/>
</dbReference>
<feature type="domain" description="Glutamine amidotransferase type-2" evidence="11">
    <location>
        <begin position="2"/>
        <end position="214"/>
    </location>
</feature>
<dbReference type="Gene3D" id="3.40.50.620">
    <property type="entry name" value="HUPs"/>
    <property type="match status" value="2"/>
</dbReference>
<dbReference type="PROSITE" id="PS51278">
    <property type="entry name" value="GATASE_TYPE_2"/>
    <property type="match status" value="1"/>
</dbReference>
<evidence type="ECO:0000256" key="7">
    <source>
        <dbReference type="ARBA" id="ARBA00048741"/>
    </source>
</evidence>
<dbReference type="CDD" id="cd01991">
    <property type="entry name" value="Asn_synthase_B_C"/>
    <property type="match status" value="1"/>
</dbReference>
<dbReference type="SUPFAM" id="SSF56235">
    <property type="entry name" value="N-terminal nucleophile aminohydrolases (Ntn hydrolases)"/>
    <property type="match status" value="1"/>
</dbReference>
<evidence type="ECO:0000256" key="10">
    <source>
        <dbReference type="PIRSR" id="PIRSR001589-3"/>
    </source>
</evidence>
<evidence type="ECO:0000313" key="13">
    <source>
        <dbReference type="Proteomes" id="UP000176273"/>
    </source>
</evidence>
<dbReference type="CDD" id="cd00712">
    <property type="entry name" value="AsnB"/>
    <property type="match status" value="1"/>
</dbReference>
<dbReference type="PANTHER" id="PTHR43284:SF1">
    <property type="entry name" value="ASPARAGINE SYNTHETASE"/>
    <property type="match status" value="1"/>
</dbReference>
<comment type="similarity">
    <text evidence="2">Belongs to the asparagine synthetase family.</text>
</comment>
<dbReference type="Pfam" id="PF00733">
    <property type="entry name" value="Asn_synthase"/>
    <property type="match status" value="1"/>
</dbReference>
<dbReference type="Pfam" id="PF13537">
    <property type="entry name" value="GATase_7"/>
    <property type="match status" value="1"/>
</dbReference>
<dbReference type="SUPFAM" id="SSF52402">
    <property type="entry name" value="Adenine nucleotide alpha hydrolases-like"/>
    <property type="match status" value="1"/>
</dbReference>
<feature type="active site" description="For GATase activity" evidence="8">
    <location>
        <position position="2"/>
    </location>
</feature>
<evidence type="ECO:0000256" key="6">
    <source>
        <dbReference type="ARBA" id="ARBA00022962"/>
    </source>
</evidence>